<feature type="transmembrane region" description="Helical" evidence="7">
    <location>
        <begin position="139"/>
        <end position="163"/>
    </location>
</feature>
<comment type="caution">
    <text evidence="9">The sequence shown here is derived from an EMBL/GenBank/DDBJ whole genome shotgun (WGS) entry which is preliminary data.</text>
</comment>
<evidence type="ECO:0000313" key="9">
    <source>
        <dbReference type="EMBL" id="NDY42666.1"/>
    </source>
</evidence>
<proteinExistence type="predicted"/>
<dbReference type="InterPro" id="IPR004681">
    <property type="entry name" value="TRAP_DctM"/>
</dbReference>
<feature type="domain" description="TRAP C4-dicarboxylate transport system permease DctM subunit" evidence="8">
    <location>
        <begin position="15"/>
        <end position="427"/>
    </location>
</feature>
<evidence type="ECO:0000256" key="4">
    <source>
        <dbReference type="ARBA" id="ARBA00022692"/>
    </source>
</evidence>
<organism evidence="9 10">
    <name type="scientific">Dissulfurirhabdus thermomarina</name>
    <dbReference type="NCBI Taxonomy" id="1765737"/>
    <lineage>
        <taxon>Bacteria</taxon>
        <taxon>Deltaproteobacteria</taxon>
        <taxon>Dissulfurirhabdaceae</taxon>
        <taxon>Dissulfurirhabdus</taxon>
    </lineage>
</organism>
<dbReference type="GO" id="GO:0022857">
    <property type="term" value="F:transmembrane transporter activity"/>
    <property type="evidence" value="ECO:0007669"/>
    <property type="project" value="TreeGrafter"/>
</dbReference>
<sequence length="433" mass="45734">MAREEAAVILAGLLLLAAALAGTPLFAVIAAAALLGFHAAGVDLSVVPMEIYRITETPVLLAIPLFTFAGYVASESRASRRLVALTDALLGWMPGGLAVVALVACAFFTALTGASGVTIIALGALLYPALRQAGYDDRFSLGLLTSSGSLGLLFPPSIALILYGIVAQQLDAGGGTVAIGDLFLAGLLPGLLMVALLSAACVWWGRRRTAPVAAFSARAAWTALRAAAWELPLPVVVLGGIYSGYFAISEAAAVSVLYVLVVEVLVYREVRPRDLPRIMRESMVLVGGVLVILGVSLASTNYLIDAQVPARLFAFIQAHIQSRLTFLLLLNLFLLVLGMLLDIFSALVIVVPLVLPVAVGYGIDPLHLGIIFLANMQIGYCTPPVGINLFIASYRFKKPVTELYLASLPFLAILLLAVLVITYWPALSLVLVR</sequence>
<keyword evidence="6 7" id="KW-0472">Membrane</keyword>
<dbReference type="NCBIfam" id="TIGR00786">
    <property type="entry name" value="dctM"/>
    <property type="match status" value="1"/>
</dbReference>
<name>A0A6N9TW10_DISTH</name>
<dbReference type="AlphaFoldDB" id="A0A6N9TW10"/>
<evidence type="ECO:0000256" key="5">
    <source>
        <dbReference type="ARBA" id="ARBA00022989"/>
    </source>
</evidence>
<keyword evidence="4 7" id="KW-0812">Transmembrane</keyword>
<gene>
    <name evidence="9" type="ORF">G3N55_07405</name>
</gene>
<evidence type="ECO:0000256" key="2">
    <source>
        <dbReference type="ARBA" id="ARBA00022475"/>
    </source>
</evidence>
<feature type="transmembrane region" description="Helical" evidence="7">
    <location>
        <begin position="282"/>
        <end position="304"/>
    </location>
</feature>
<dbReference type="RefSeq" id="WP_163298801.1">
    <property type="nucleotide sequence ID" value="NZ_JAAGRR010000074.1"/>
</dbReference>
<protein>
    <submittedName>
        <fullName evidence="9">TRAP transporter large permease subunit</fullName>
    </submittedName>
</protein>
<evidence type="ECO:0000256" key="1">
    <source>
        <dbReference type="ARBA" id="ARBA00004429"/>
    </source>
</evidence>
<keyword evidence="2" id="KW-1003">Cell membrane</keyword>
<evidence type="ECO:0000256" key="3">
    <source>
        <dbReference type="ARBA" id="ARBA00022519"/>
    </source>
</evidence>
<evidence type="ECO:0000256" key="6">
    <source>
        <dbReference type="ARBA" id="ARBA00023136"/>
    </source>
</evidence>
<dbReference type="Pfam" id="PF06808">
    <property type="entry name" value="DctM"/>
    <property type="match status" value="1"/>
</dbReference>
<feature type="transmembrane region" description="Helical" evidence="7">
    <location>
        <begin position="183"/>
        <end position="205"/>
    </location>
</feature>
<feature type="transmembrane region" description="Helical" evidence="7">
    <location>
        <begin position="403"/>
        <end position="424"/>
    </location>
</feature>
<reference evidence="9 10" key="1">
    <citation type="submission" date="2020-02" db="EMBL/GenBank/DDBJ databases">
        <title>Comparative genomics of sulfur disproportionating microorganisms.</title>
        <authorList>
            <person name="Ward L.M."/>
            <person name="Bertran E."/>
            <person name="Johnston D.T."/>
        </authorList>
    </citation>
    <scope>NUCLEOTIDE SEQUENCE [LARGE SCALE GENOMIC DNA]</scope>
    <source>
        <strain evidence="9 10">DSM 100025</strain>
    </source>
</reference>
<evidence type="ECO:0000256" key="7">
    <source>
        <dbReference type="SAM" id="Phobius"/>
    </source>
</evidence>
<dbReference type="InterPro" id="IPR010656">
    <property type="entry name" value="DctM"/>
</dbReference>
<feature type="transmembrane region" description="Helical" evidence="7">
    <location>
        <begin position="324"/>
        <end position="341"/>
    </location>
</feature>
<keyword evidence="10" id="KW-1185">Reference proteome</keyword>
<dbReference type="GO" id="GO:0005886">
    <property type="term" value="C:plasma membrane"/>
    <property type="evidence" value="ECO:0007669"/>
    <property type="project" value="UniProtKB-SubCell"/>
</dbReference>
<dbReference type="EMBL" id="JAAGRR010000074">
    <property type="protein sequence ID" value="NDY42666.1"/>
    <property type="molecule type" value="Genomic_DNA"/>
</dbReference>
<dbReference type="PANTHER" id="PTHR33362:SF5">
    <property type="entry name" value="C4-DICARBOXYLATE TRAP TRANSPORTER LARGE PERMEASE PROTEIN DCTM"/>
    <property type="match status" value="1"/>
</dbReference>
<comment type="subcellular location">
    <subcellularLocation>
        <location evidence="1">Cell inner membrane</location>
        <topology evidence="1">Multi-pass membrane protein</topology>
    </subcellularLocation>
</comment>
<feature type="transmembrane region" description="Helical" evidence="7">
    <location>
        <begin position="369"/>
        <end position="391"/>
    </location>
</feature>
<dbReference type="PANTHER" id="PTHR33362">
    <property type="entry name" value="SIALIC ACID TRAP TRANSPORTER PERMEASE PROTEIN SIAT-RELATED"/>
    <property type="match status" value="1"/>
</dbReference>
<dbReference type="PIRSF" id="PIRSF006066">
    <property type="entry name" value="HI0050"/>
    <property type="match status" value="1"/>
</dbReference>
<feature type="transmembrane region" description="Helical" evidence="7">
    <location>
        <begin position="226"/>
        <end position="245"/>
    </location>
</feature>
<keyword evidence="5 7" id="KW-1133">Transmembrane helix</keyword>
<feature type="transmembrane region" description="Helical" evidence="7">
    <location>
        <begin position="94"/>
        <end position="127"/>
    </location>
</feature>
<evidence type="ECO:0000259" key="8">
    <source>
        <dbReference type="Pfam" id="PF06808"/>
    </source>
</evidence>
<keyword evidence="3" id="KW-0997">Cell inner membrane</keyword>
<evidence type="ECO:0000313" key="10">
    <source>
        <dbReference type="Proteomes" id="UP000469346"/>
    </source>
</evidence>
<accession>A0A6N9TW10</accession>
<feature type="transmembrane region" description="Helical" evidence="7">
    <location>
        <begin position="58"/>
        <end position="74"/>
    </location>
</feature>
<dbReference type="Proteomes" id="UP000469346">
    <property type="component" value="Unassembled WGS sequence"/>
</dbReference>